<gene>
    <name evidence="1" type="ORF">K402DRAFT_397697</name>
</gene>
<dbReference type="EMBL" id="ML977186">
    <property type="protein sequence ID" value="KAF1982257.1"/>
    <property type="molecule type" value="Genomic_DNA"/>
</dbReference>
<reference evidence="1" key="1">
    <citation type="journal article" date="2020" name="Stud. Mycol.">
        <title>101 Dothideomycetes genomes: a test case for predicting lifestyles and emergence of pathogens.</title>
        <authorList>
            <person name="Haridas S."/>
            <person name="Albert R."/>
            <person name="Binder M."/>
            <person name="Bloem J."/>
            <person name="Labutti K."/>
            <person name="Salamov A."/>
            <person name="Andreopoulos B."/>
            <person name="Baker S."/>
            <person name="Barry K."/>
            <person name="Bills G."/>
            <person name="Bluhm B."/>
            <person name="Cannon C."/>
            <person name="Castanera R."/>
            <person name="Culley D."/>
            <person name="Daum C."/>
            <person name="Ezra D."/>
            <person name="Gonzalez J."/>
            <person name="Henrissat B."/>
            <person name="Kuo A."/>
            <person name="Liang C."/>
            <person name="Lipzen A."/>
            <person name="Lutzoni F."/>
            <person name="Magnuson J."/>
            <person name="Mondo S."/>
            <person name="Nolan M."/>
            <person name="Ohm R."/>
            <person name="Pangilinan J."/>
            <person name="Park H.-J."/>
            <person name="Ramirez L."/>
            <person name="Alfaro M."/>
            <person name="Sun H."/>
            <person name="Tritt A."/>
            <person name="Yoshinaga Y."/>
            <person name="Zwiers L.-H."/>
            <person name="Turgeon B."/>
            <person name="Goodwin S."/>
            <person name="Spatafora J."/>
            <person name="Crous P."/>
            <person name="Grigoriev I."/>
        </authorList>
    </citation>
    <scope>NUCLEOTIDE SEQUENCE</scope>
    <source>
        <strain evidence="1">CBS 113979</strain>
    </source>
</reference>
<protein>
    <submittedName>
        <fullName evidence="1">Uncharacterized protein</fullName>
    </submittedName>
</protein>
<evidence type="ECO:0000313" key="2">
    <source>
        <dbReference type="Proteomes" id="UP000800041"/>
    </source>
</evidence>
<dbReference type="Proteomes" id="UP000800041">
    <property type="component" value="Unassembled WGS sequence"/>
</dbReference>
<accession>A0A6G1GNC1</accession>
<sequence>MDMNSSSHQDNGLHIGAVVGMKRSFHMALKTTHYSTHISKSIRTWKCEISSISYPNFQQPPPTYIPSPLPQPLSPHCSGEHHHPIEVFVSCIYYHPVSTNPLLFPYLFTYLRSVAGSALAARVAVALAAGAA</sequence>
<proteinExistence type="predicted"/>
<organism evidence="1 2">
    <name type="scientific">Aulographum hederae CBS 113979</name>
    <dbReference type="NCBI Taxonomy" id="1176131"/>
    <lineage>
        <taxon>Eukaryota</taxon>
        <taxon>Fungi</taxon>
        <taxon>Dikarya</taxon>
        <taxon>Ascomycota</taxon>
        <taxon>Pezizomycotina</taxon>
        <taxon>Dothideomycetes</taxon>
        <taxon>Pleosporomycetidae</taxon>
        <taxon>Aulographales</taxon>
        <taxon>Aulographaceae</taxon>
    </lineage>
</organism>
<evidence type="ECO:0000313" key="1">
    <source>
        <dbReference type="EMBL" id="KAF1982257.1"/>
    </source>
</evidence>
<dbReference type="AlphaFoldDB" id="A0A6G1GNC1"/>
<name>A0A6G1GNC1_9PEZI</name>
<keyword evidence="2" id="KW-1185">Reference proteome</keyword>